<dbReference type="CDD" id="cd00332">
    <property type="entry name" value="PAL-HAL"/>
    <property type="match status" value="1"/>
</dbReference>
<keyword evidence="3" id="KW-1185">Reference proteome</keyword>
<dbReference type="Pfam" id="PF00221">
    <property type="entry name" value="Lyase_aromatic"/>
    <property type="match status" value="1"/>
</dbReference>
<dbReference type="AlphaFoldDB" id="A0A7X1Z758"/>
<keyword evidence="1 2" id="KW-0456">Lyase</keyword>
<evidence type="ECO:0000313" key="2">
    <source>
        <dbReference type="EMBL" id="MQW38419.1"/>
    </source>
</evidence>
<dbReference type="EMBL" id="WITJ01000001">
    <property type="protein sequence ID" value="MQW38419.1"/>
    <property type="molecule type" value="Genomic_DNA"/>
</dbReference>
<protein>
    <submittedName>
        <fullName evidence="2">Histidine ammonia-lyase</fullName>
    </submittedName>
</protein>
<proteinExistence type="predicted"/>
<dbReference type="Gene3D" id="1.20.200.10">
    <property type="entry name" value="Fumarase/aspartase (Central domain)"/>
    <property type="match status" value="1"/>
</dbReference>
<sequence>MERGEMQKEITLTGFDLQISDVLRLAREEVVVNLDSHALEKVKKARQIVLQKAQGTEKIYGLNTGVGQNKDQRIAIDAFEEFNRNLIYSHLVAIGDAVPEVQARAVLLIKLHSFLRGNSGVSEKIIFLLKELINRRITPVMKATSSIGEADLGTLAFLGLVLMGEGEVYYHGKICKTAQVFAKENLKAVVLGVKDGLSIVSSNAYSQALSIFAIDEMRCLLANMELIYSLTLEAVDGNITPFLYFSKTAPSGSGYLLAAEKILTNLSDSYLLKQHFRKSMQDPLSFRNFPNVVASLYDALAYLSKIVSTNLSVSDENPYVDLEKEEILSTSNYDTTSVALALEMVNTALSQLARMSVFRIIKLGDSSFTDLPRFLAANEQMLGFQTLQKTAVRLEVQINDLTNTTINNFYPISSGIEDYATNLLLILSKNTQIISYFNYILAIEGLSAAQAIDLGQVKQLGVGSQQLYSQFRTLVPFLEKDSNLSELVEKIASELIANTLGIATSFGAAQL</sequence>
<dbReference type="InterPro" id="IPR024083">
    <property type="entry name" value="Fumarase/histidase_N"/>
</dbReference>
<dbReference type="SUPFAM" id="SSF48557">
    <property type="entry name" value="L-aspartase-like"/>
    <property type="match status" value="1"/>
</dbReference>
<comment type="caution">
    <text evidence="2">The sequence shown here is derived from an EMBL/GenBank/DDBJ whole genome shotgun (WGS) entry which is preliminary data.</text>
</comment>
<accession>A0A7X1Z758</accession>
<dbReference type="InterPro" id="IPR001106">
    <property type="entry name" value="Aromatic_Lyase"/>
</dbReference>
<dbReference type="Proteomes" id="UP000439550">
    <property type="component" value="Unassembled WGS sequence"/>
</dbReference>
<dbReference type="OrthoDB" id="9806955at2"/>
<gene>
    <name evidence="2" type="ORF">GHI93_00445</name>
</gene>
<dbReference type="GO" id="GO:0016841">
    <property type="term" value="F:ammonia-lyase activity"/>
    <property type="evidence" value="ECO:0007669"/>
    <property type="project" value="UniProtKB-ARBA"/>
</dbReference>
<reference evidence="2 3" key="1">
    <citation type="submission" date="2019-10" db="EMBL/GenBank/DDBJ databases">
        <authorList>
            <person name="Dong K."/>
        </authorList>
    </citation>
    <scope>NUCLEOTIDE SEQUENCE [LARGE SCALE GENOMIC DNA]</scope>
    <source>
        <strain evidence="2 3">DSM 28960</strain>
    </source>
</reference>
<organism evidence="2 3">
    <name type="scientific">Lactococcus hircilactis</name>
    <dbReference type="NCBI Taxonomy" id="1494462"/>
    <lineage>
        <taxon>Bacteria</taxon>
        <taxon>Bacillati</taxon>
        <taxon>Bacillota</taxon>
        <taxon>Bacilli</taxon>
        <taxon>Lactobacillales</taxon>
        <taxon>Streptococcaceae</taxon>
        <taxon>Lactococcus</taxon>
    </lineage>
</organism>
<name>A0A7X1Z758_9LACT</name>
<evidence type="ECO:0000256" key="1">
    <source>
        <dbReference type="ARBA" id="ARBA00023239"/>
    </source>
</evidence>
<dbReference type="InterPro" id="IPR008948">
    <property type="entry name" value="L-Aspartase-like"/>
</dbReference>
<dbReference type="PANTHER" id="PTHR10362">
    <property type="entry name" value="HISTIDINE AMMONIA-LYASE"/>
    <property type="match status" value="1"/>
</dbReference>
<dbReference type="Gene3D" id="1.10.275.10">
    <property type="entry name" value="Fumarase/aspartase (N-terminal domain)"/>
    <property type="match status" value="1"/>
</dbReference>
<evidence type="ECO:0000313" key="3">
    <source>
        <dbReference type="Proteomes" id="UP000439550"/>
    </source>
</evidence>